<gene>
    <name evidence="3" type="ORF">HMPREF3221_01526</name>
</gene>
<dbReference type="RefSeq" id="WP_060798563.1">
    <property type="nucleotide sequence ID" value="NZ_KQ956729.1"/>
</dbReference>
<dbReference type="Proteomes" id="UP000070401">
    <property type="component" value="Unassembled WGS sequence"/>
</dbReference>
<dbReference type="Pfam" id="PF01381">
    <property type="entry name" value="HTH_3"/>
    <property type="match status" value="1"/>
</dbReference>
<dbReference type="InterPro" id="IPR001387">
    <property type="entry name" value="Cro/C1-type_HTH"/>
</dbReference>
<dbReference type="GO" id="GO:0003677">
    <property type="term" value="F:DNA binding"/>
    <property type="evidence" value="ECO:0007669"/>
    <property type="project" value="UniProtKB-KW"/>
</dbReference>
<evidence type="ECO:0000256" key="1">
    <source>
        <dbReference type="ARBA" id="ARBA00023125"/>
    </source>
</evidence>
<dbReference type="PROSITE" id="PS50943">
    <property type="entry name" value="HTH_CROC1"/>
    <property type="match status" value="1"/>
</dbReference>
<name>A0A133NS39_FUSNU</name>
<sequence>MRINEKIKELRKKNNLTQKEMAKKLGVSLSSLQKYEYGDFYPSADVIRKIIDFFKITLNDFLDVNDITNEEKDIINWNIKRSRELEKEFENDIEENARNIEILTEDEGIKNLYCDNIIWQMNMMNFYFKVNTEKKEVNIEFYNDLKFANDKGVYDVTLTLDEFKIFLSYIEETLKLNIFSTLMLKAKKQ</sequence>
<dbReference type="AlphaFoldDB" id="A0A133NS39"/>
<dbReference type="PANTHER" id="PTHR46558:SF11">
    <property type="entry name" value="HTH-TYPE TRANSCRIPTIONAL REGULATOR XRE"/>
    <property type="match status" value="1"/>
</dbReference>
<evidence type="ECO:0000313" key="3">
    <source>
        <dbReference type="EMBL" id="KXA19068.1"/>
    </source>
</evidence>
<feature type="domain" description="HTH cro/C1-type" evidence="2">
    <location>
        <begin position="7"/>
        <end position="61"/>
    </location>
</feature>
<reference evidence="4" key="1">
    <citation type="submission" date="2016-01" db="EMBL/GenBank/DDBJ databases">
        <authorList>
            <person name="Mitreva M."/>
            <person name="Pepin K.H."/>
            <person name="Mihindukulasuriya K.A."/>
            <person name="Fulton R."/>
            <person name="Fronick C."/>
            <person name="O'Laughlin M."/>
            <person name="Miner T."/>
            <person name="Herter B."/>
            <person name="Rosa B.A."/>
            <person name="Cordes M."/>
            <person name="Tomlinson C."/>
            <person name="Wollam A."/>
            <person name="Palsikar V.B."/>
            <person name="Mardis E.R."/>
            <person name="Wilson R.K."/>
        </authorList>
    </citation>
    <scope>NUCLEOTIDE SEQUENCE [LARGE SCALE GENOMIC DNA]</scope>
    <source>
        <strain evidence="4">MJR7757B</strain>
    </source>
</reference>
<dbReference type="EMBL" id="LRPY01000155">
    <property type="protein sequence ID" value="KXA19068.1"/>
    <property type="molecule type" value="Genomic_DNA"/>
</dbReference>
<evidence type="ECO:0000259" key="2">
    <source>
        <dbReference type="PROSITE" id="PS50943"/>
    </source>
</evidence>
<keyword evidence="4" id="KW-1185">Reference proteome</keyword>
<dbReference type="CDD" id="cd00093">
    <property type="entry name" value="HTH_XRE"/>
    <property type="match status" value="1"/>
</dbReference>
<dbReference type="PANTHER" id="PTHR46558">
    <property type="entry name" value="TRACRIPTIONAL REGULATORY PROTEIN-RELATED-RELATED"/>
    <property type="match status" value="1"/>
</dbReference>
<dbReference type="PATRIC" id="fig|851.8.peg.1536"/>
<dbReference type="InterPro" id="IPR010982">
    <property type="entry name" value="Lambda_DNA-bd_dom_sf"/>
</dbReference>
<evidence type="ECO:0000313" key="4">
    <source>
        <dbReference type="Proteomes" id="UP000070401"/>
    </source>
</evidence>
<accession>A0A133NS39</accession>
<dbReference type="Gene3D" id="1.10.260.40">
    <property type="entry name" value="lambda repressor-like DNA-binding domains"/>
    <property type="match status" value="1"/>
</dbReference>
<proteinExistence type="predicted"/>
<protein>
    <submittedName>
        <fullName evidence="3">DNA-binding helix-turn-helix protein</fullName>
    </submittedName>
</protein>
<dbReference type="SUPFAM" id="SSF47413">
    <property type="entry name" value="lambda repressor-like DNA-binding domains"/>
    <property type="match status" value="1"/>
</dbReference>
<organism evidence="3 4">
    <name type="scientific">Fusobacterium nucleatum</name>
    <dbReference type="NCBI Taxonomy" id="851"/>
    <lineage>
        <taxon>Bacteria</taxon>
        <taxon>Fusobacteriati</taxon>
        <taxon>Fusobacteriota</taxon>
        <taxon>Fusobacteriia</taxon>
        <taxon>Fusobacteriales</taxon>
        <taxon>Fusobacteriaceae</taxon>
        <taxon>Fusobacterium</taxon>
    </lineage>
</organism>
<comment type="caution">
    <text evidence="3">The sequence shown here is derived from an EMBL/GenBank/DDBJ whole genome shotgun (WGS) entry which is preliminary data.</text>
</comment>
<keyword evidence="1 3" id="KW-0238">DNA-binding</keyword>
<dbReference type="SMART" id="SM00530">
    <property type="entry name" value="HTH_XRE"/>
    <property type="match status" value="1"/>
</dbReference>